<dbReference type="Pfam" id="PF04264">
    <property type="entry name" value="YceI"/>
    <property type="match status" value="1"/>
</dbReference>
<proteinExistence type="predicted"/>
<dbReference type="SUPFAM" id="SSF101874">
    <property type="entry name" value="YceI-like"/>
    <property type="match status" value="1"/>
</dbReference>
<dbReference type="EMBL" id="RBLG01000005">
    <property type="protein sequence ID" value="RKS43361.1"/>
    <property type="molecule type" value="Genomic_DNA"/>
</dbReference>
<dbReference type="SMART" id="SM00867">
    <property type="entry name" value="YceI"/>
    <property type="match status" value="1"/>
</dbReference>
<name>A0A495NY41_9FLAO</name>
<feature type="domain" description="Lipid/polyisoprenoid-binding YceI-like" evidence="1">
    <location>
        <begin position="27"/>
        <end position="188"/>
    </location>
</feature>
<dbReference type="Proteomes" id="UP000276282">
    <property type="component" value="Unassembled WGS sequence"/>
</dbReference>
<dbReference type="RefSeq" id="WP_121346709.1">
    <property type="nucleotide sequence ID" value="NZ_RBLG01000005.1"/>
</dbReference>
<organism evidence="2 3">
    <name type="scientific">Gillisia mitskevichiae</name>
    <dbReference type="NCBI Taxonomy" id="270921"/>
    <lineage>
        <taxon>Bacteria</taxon>
        <taxon>Pseudomonadati</taxon>
        <taxon>Bacteroidota</taxon>
        <taxon>Flavobacteriia</taxon>
        <taxon>Flavobacteriales</taxon>
        <taxon>Flavobacteriaceae</taxon>
        <taxon>Gillisia</taxon>
    </lineage>
</organism>
<dbReference type="PANTHER" id="PTHR34406:SF1">
    <property type="entry name" value="PROTEIN YCEI"/>
    <property type="match status" value="1"/>
</dbReference>
<protein>
    <submittedName>
        <fullName evidence="2">Polyisoprenoid-binding protein YceI</fullName>
    </submittedName>
</protein>
<dbReference type="PANTHER" id="PTHR34406">
    <property type="entry name" value="PROTEIN YCEI"/>
    <property type="match status" value="1"/>
</dbReference>
<dbReference type="AlphaFoldDB" id="A0A495NY41"/>
<keyword evidence="3" id="KW-1185">Reference proteome</keyword>
<reference evidence="2 3" key="1">
    <citation type="submission" date="2018-10" db="EMBL/GenBank/DDBJ databases">
        <title>Genomic Encyclopedia of Archaeal and Bacterial Type Strains, Phase II (KMG-II): from individual species to whole genera.</title>
        <authorList>
            <person name="Goeker M."/>
        </authorList>
    </citation>
    <scope>NUCLEOTIDE SEQUENCE [LARGE SCALE GENOMIC DNA]</scope>
    <source>
        <strain evidence="2 3">DSM 19839</strain>
    </source>
</reference>
<dbReference type="OrthoDB" id="951410at2"/>
<gene>
    <name evidence="2" type="ORF">BC962_2916</name>
</gene>
<dbReference type="Gene3D" id="2.40.128.110">
    <property type="entry name" value="Lipid/polyisoprenoid-binding, YceI-like"/>
    <property type="match status" value="1"/>
</dbReference>
<sequence length="189" mass="20679">MKKNLLKGAAASVIVLTTLAFTTMKKEINIKESNVTWTGKKVTGSHTGTIQLKSGFFNMEDEKLIGGEFVMDMSSISNTDLSGESKQKLEGHLKSEDFFGVEKHPTAKLVITNIASKGNGSYGVVGNLTIKNITKPVTFDLEINDNSASAKLSIDRSKYDVKYGSGSFFDDLGDKTIYDNFDLDVNLKF</sequence>
<comment type="caution">
    <text evidence="2">The sequence shown here is derived from an EMBL/GenBank/DDBJ whole genome shotgun (WGS) entry which is preliminary data.</text>
</comment>
<accession>A0A495NY41</accession>
<evidence type="ECO:0000313" key="2">
    <source>
        <dbReference type="EMBL" id="RKS43361.1"/>
    </source>
</evidence>
<evidence type="ECO:0000313" key="3">
    <source>
        <dbReference type="Proteomes" id="UP000276282"/>
    </source>
</evidence>
<evidence type="ECO:0000259" key="1">
    <source>
        <dbReference type="SMART" id="SM00867"/>
    </source>
</evidence>
<dbReference type="InterPro" id="IPR036761">
    <property type="entry name" value="TTHA0802/YceI-like_sf"/>
</dbReference>
<dbReference type="InterPro" id="IPR007372">
    <property type="entry name" value="Lipid/polyisoprenoid-bd_YceI"/>
</dbReference>